<accession>A0A1T4K1N0</accession>
<sequence>MKRFYAEPELEIRKYSLSGNGVVTASTPEVSDGNDLNKDDNFDLFE</sequence>
<organism evidence="2 3">
    <name type="scientific">Eubacterium coprostanoligenes</name>
    <dbReference type="NCBI Taxonomy" id="290054"/>
    <lineage>
        <taxon>Bacteria</taxon>
        <taxon>Bacillati</taxon>
        <taxon>Bacillota</taxon>
        <taxon>Clostridia</taxon>
        <taxon>Eubacteriales</taxon>
        <taxon>Eubacteriaceae</taxon>
        <taxon>Eubacterium</taxon>
    </lineage>
</organism>
<name>A0A1T4K1N0_9FIRM</name>
<dbReference type="AlphaFoldDB" id="A0A1T4K1N0"/>
<proteinExistence type="predicted"/>
<evidence type="ECO:0000313" key="3">
    <source>
        <dbReference type="Proteomes" id="UP000190657"/>
    </source>
</evidence>
<protein>
    <submittedName>
        <fullName evidence="2">Uncharacterized protein</fullName>
    </submittedName>
</protein>
<evidence type="ECO:0000313" key="2">
    <source>
        <dbReference type="EMBL" id="SJZ36382.1"/>
    </source>
</evidence>
<feature type="compositionally biased region" description="Basic and acidic residues" evidence="1">
    <location>
        <begin position="35"/>
        <end position="46"/>
    </location>
</feature>
<keyword evidence="3" id="KW-1185">Reference proteome</keyword>
<feature type="region of interest" description="Disordered" evidence="1">
    <location>
        <begin position="23"/>
        <end position="46"/>
    </location>
</feature>
<dbReference type="Proteomes" id="UP000190657">
    <property type="component" value="Unassembled WGS sequence"/>
</dbReference>
<evidence type="ECO:0000256" key="1">
    <source>
        <dbReference type="SAM" id="MobiDB-lite"/>
    </source>
</evidence>
<reference evidence="2 3" key="1">
    <citation type="submission" date="2017-02" db="EMBL/GenBank/DDBJ databases">
        <authorList>
            <person name="Peterson S.W."/>
        </authorList>
    </citation>
    <scope>NUCLEOTIDE SEQUENCE [LARGE SCALE GENOMIC DNA]</scope>
    <source>
        <strain evidence="2 3">ATCC 51222</strain>
    </source>
</reference>
<gene>
    <name evidence="2" type="ORF">SAMN02745114_00244</name>
</gene>
<dbReference type="RefSeq" id="WP_159443367.1">
    <property type="nucleotide sequence ID" value="NZ_FUWW01000002.1"/>
</dbReference>
<dbReference type="EMBL" id="FUWW01000002">
    <property type="protein sequence ID" value="SJZ36382.1"/>
    <property type="molecule type" value="Genomic_DNA"/>
</dbReference>
<dbReference type="STRING" id="290054.SAMN02745114_00244"/>